<accession>A0A927D781</accession>
<dbReference type="InterPro" id="IPR023772">
    <property type="entry name" value="DNA-bd_HTH_TetR-type_CS"/>
</dbReference>
<dbReference type="InterPro" id="IPR036271">
    <property type="entry name" value="Tet_transcr_reg_TetR-rel_C_sf"/>
</dbReference>
<protein>
    <submittedName>
        <fullName evidence="6">TetR/AcrR family transcriptional regulator</fullName>
    </submittedName>
</protein>
<name>A0A927D781_9RHOB</name>
<dbReference type="RefSeq" id="WP_191075522.1">
    <property type="nucleotide sequence ID" value="NZ_JACTAG010000002.1"/>
</dbReference>
<evidence type="ECO:0000313" key="6">
    <source>
        <dbReference type="EMBL" id="MBD3664497.1"/>
    </source>
</evidence>
<keyword evidence="2 4" id="KW-0238">DNA-binding</keyword>
<dbReference type="AlphaFoldDB" id="A0A927D781"/>
<evidence type="ECO:0000256" key="4">
    <source>
        <dbReference type="PROSITE-ProRule" id="PRU00335"/>
    </source>
</evidence>
<dbReference type="GO" id="GO:0003677">
    <property type="term" value="F:DNA binding"/>
    <property type="evidence" value="ECO:0007669"/>
    <property type="project" value="UniProtKB-UniRule"/>
</dbReference>
<evidence type="ECO:0000259" key="5">
    <source>
        <dbReference type="PROSITE" id="PS50977"/>
    </source>
</evidence>
<evidence type="ECO:0000256" key="3">
    <source>
        <dbReference type="ARBA" id="ARBA00023163"/>
    </source>
</evidence>
<keyword evidence="1" id="KW-0805">Transcription regulation</keyword>
<dbReference type="Pfam" id="PF00440">
    <property type="entry name" value="TetR_N"/>
    <property type="match status" value="1"/>
</dbReference>
<evidence type="ECO:0000256" key="2">
    <source>
        <dbReference type="ARBA" id="ARBA00023125"/>
    </source>
</evidence>
<dbReference type="SUPFAM" id="SSF46689">
    <property type="entry name" value="Homeodomain-like"/>
    <property type="match status" value="1"/>
</dbReference>
<evidence type="ECO:0000256" key="1">
    <source>
        <dbReference type="ARBA" id="ARBA00023015"/>
    </source>
</evidence>
<dbReference type="SUPFAM" id="SSF48498">
    <property type="entry name" value="Tetracyclin repressor-like, C-terminal domain"/>
    <property type="match status" value="1"/>
</dbReference>
<gene>
    <name evidence="6" type="ORF">H9Q16_11230</name>
</gene>
<evidence type="ECO:0000313" key="7">
    <source>
        <dbReference type="Proteomes" id="UP000635142"/>
    </source>
</evidence>
<dbReference type="PANTHER" id="PTHR47506:SF1">
    <property type="entry name" value="HTH-TYPE TRANSCRIPTIONAL REGULATOR YJDC"/>
    <property type="match status" value="1"/>
</dbReference>
<dbReference type="PROSITE" id="PS01081">
    <property type="entry name" value="HTH_TETR_1"/>
    <property type="match status" value="1"/>
</dbReference>
<dbReference type="PRINTS" id="PR00455">
    <property type="entry name" value="HTHTETR"/>
</dbReference>
<dbReference type="InterPro" id="IPR009057">
    <property type="entry name" value="Homeodomain-like_sf"/>
</dbReference>
<keyword evidence="3" id="KW-0804">Transcription</keyword>
<feature type="domain" description="HTH tetR-type" evidence="5">
    <location>
        <begin position="5"/>
        <end position="65"/>
    </location>
</feature>
<organism evidence="6 7">
    <name type="scientific">Sulfitobacter aestuariivivens</name>
    <dbReference type="NCBI Taxonomy" id="2766981"/>
    <lineage>
        <taxon>Bacteria</taxon>
        <taxon>Pseudomonadati</taxon>
        <taxon>Pseudomonadota</taxon>
        <taxon>Alphaproteobacteria</taxon>
        <taxon>Rhodobacterales</taxon>
        <taxon>Roseobacteraceae</taxon>
        <taxon>Sulfitobacter</taxon>
    </lineage>
</organism>
<keyword evidence="7" id="KW-1185">Reference proteome</keyword>
<dbReference type="InterPro" id="IPR001647">
    <property type="entry name" value="HTH_TetR"/>
</dbReference>
<dbReference type="PROSITE" id="PS50977">
    <property type="entry name" value="HTH_TETR_2"/>
    <property type="match status" value="1"/>
</dbReference>
<dbReference type="EMBL" id="JACTAG010000002">
    <property type="protein sequence ID" value="MBD3664497.1"/>
    <property type="molecule type" value="Genomic_DNA"/>
</dbReference>
<proteinExistence type="predicted"/>
<sequence length="205" mass="22857">MAAKGGTRKRIMDIAQDAILAKGFDATSIEEIVTAAEITKGGFFYHFSDKSALARALIERYIAEDDALFDGLIARARELSDDPLQVSLITLKLLAEVLDNMEDGHPGCLVATFAYQDRLFDRDVHEMNRRGVEGWRERFHALFSEVAETYPPRDAVEMTALADMVTCAVEGGIVLQKAFRDPKLSAQQVLLCRSYVKLLFTPARL</sequence>
<reference evidence="6" key="1">
    <citation type="submission" date="2020-08" db="EMBL/GenBank/DDBJ databases">
        <title>Sulfitobacter aestuariivivens sp. nov., isolated from a tidal flat.</title>
        <authorList>
            <person name="Park S."/>
            <person name="Yoon J.-H."/>
        </authorList>
    </citation>
    <scope>NUCLEOTIDE SEQUENCE</scope>
    <source>
        <strain evidence="6">TSTF-M16</strain>
    </source>
</reference>
<comment type="caution">
    <text evidence="6">The sequence shown here is derived from an EMBL/GenBank/DDBJ whole genome shotgun (WGS) entry which is preliminary data.</text>
</comment>
<dbReference type="Gene3D" id="1.10.357.10">
    <property type="entry name" value="Tetracycline Repressor, domain 2"/>
    <property type="match status" value="1"/>
</dbReference>
<dbReference type="PANTHER" id="PTHR47506">
    <property type="entry name" value="TRANSCRIPTIONAL REGULATORY PROTEIN"/>
    <property type="match status" value="1"/>
</dbReference>
<dbReference type="Proteomes" id="UP000635142">
    <property type="component" value="Unassembled WGS sequence"/>
</dbReference>
<feature type="DNA-binding region" description="H-T-H motif" evidence="4">
    <location>
        <begin position="28"/>
        <end position="47"/>
    </location>
</feature>